<comment type="similarity">
    <text evidence="2">Belongs to the asparagine synthetase family.</text>
</comment>
<gene>
    <name evidence="12" type="primary">asnB</name>
    <name evidence="12" type="ORF">C6V80_03650</name>
    <name evidence="13" type="ORF">EDC58_0698</name>
</gene>
<keyword evidence="5 9" id="KW-0067">ATP-binding</keyword>
<dbReference type="InterPro" id="IPR006426">
    <property type="entry name" value="Asn_synth_AEB"/>
</dbReference>
<dbReference type="EMBL" id="RJVK01000001">
    <property type="protein sequence ID" value="ROR41211.1"/>
    <property type="molecule type" value="Genomic_DNA"/>
</dbReference>
<comment type="catalytic activity">
    <reaction evidence="7">
        <text>L-aspartate + L-glutamine + ATP + H2O = L-asparagine + L-glutamate + AMP + diphosphate + H(+)</text>
        <dbReference type="Rhea" id="RHEA:12228"/>
        <dbReference type="ChEBI" id="CHEBI:15377"/>
        <dbReference type="ChEBI" id="CHEBI:15378"/>
        <dbReference type="ChEBI" id="CHEBI:29985"/>
        <dbReference type="ChEBI" id="CHEBI:29991"/>
        <dbReference type="ChEBI" id="CHEBI:30616"/>
        <dbReference type="ChEBI" id="CHEBI:33019"/>
        <dbReference type="ChEBI" id="CHEBI:58048"/>
        <dbReference type="ChEBI" id="CHEBI:58359"/>
        <dbReference type="ChEBI" id="CHEBI:456215"/>
        <dbReference type="EC" id="6.3.5.4"/>
    </reaction>
</comment>
<dbReference type="AlphaFoldDB" id="A0AAJ4UYQ4"/>
<dbReference type="InterPro" id="IPR033738">
    <property type="entry name" value="AsnB_N"/>
</dbReference>
<dbReference type="PROSITE" id="PS51278">
    <property type="entry name" value="GATASE_TYPE_2"/>
    <property type="match status" value="1"/>
</dbReference>
<evidence type="ECO:0000313" key="13">
    <source>
        <dbReference type="EMBL" id="ROR41211.1"/>
    </source>
</evidence>
<evidence type="ECO:0000313" key="12">
    <source>
        <dbReference type="EMBL" id="QCI28081.1"/>
    </source>
</evidence>
<evidence type="ECO:0000256" key="6">
    <source>
        <dbReference type="ARBA" id="ARBA00022962"/>
    </source>
</evidence>
<dbReference type="PANTHER" id="PTHR43284">
    <property type="entry name" value="ASPARAGINE SYNTHETASE (GLUTAMINE-HYDROLYZING)"/>
    <property type="match status" value="1"/>
</dbReference>
<evidence type="ECO:0000256" key="2">
    <source>
        <dbReference type="ARBA" id="ARBA00005752"/>
    </source>
</evidence>
<evidence type="ECO:0000256" key="9">
    <source>
        <dbReference type="PIRSR" id="PIRSR001589-2"/>
    </source>
</evidence>
<evidence type="ECO:0000256" key="3">
    <source>
        <dbReference type="ARBA" id="ARBA00012737"/>
    </source>
</evidence>
<dbReference type="GO" id="GO:0004066">
    <property type="term" value="F:asparagine synthase (glutamine-hydrolyzing) activity"/>
    <property type="evidence" value="ECO:0007669"/>
    <property type="project" value="UniProtKB-EC"/>
</dbReference>
<proteinExistence type="inferred from homology"/>
<dbReference type="Proteomes" id="UP000272781">
    <property type="component" value="Unassembled WGS sequence"/>
</dbReference>
<comment type="pathway">
    <text evidence="1">Amino-acid biosynthesis; L-asparagine biosynthesis; L-asparagine from L-aspartate (L-Gln route): step 1/1.</text>
</comment>
<dbReference type="Pfam" id="PF00733">
    <property type="entry name" value="Asn_synthase"/>
    <property type="match status" value="1"/>
</dbReference>
<keyword evidence="6 8" id="KW-0315">Glutamine amidotransferase</keyword>
<organism evidence="13 14">
    <name type="scientific">Caminibacter pacificus</name>
    <dbReference type="NCBI Taxonomy" id="1424653"/>
    <lineage>
        <taxon>Bacteria</taxon>
        <taxon>Pseudomonadati</taxon>
        <taxon>Campylobacterota</taxon>
        <taxon>Epsilonproteobacteria</taxon>
        <taxon>Nautiliales</taxon>
        <taxon>Nautiliaceae</taxon>
        <taxon>Caminibacter</taxon>
    </lineage>
</organism>
<dbReference type="InterPro" id="IPR014729">
    <property type="entry name" value="Rossmann-like_a/b/a_fold"/>
</dbReference>
<dbReference type="SUPFAM" id="SSF52402">
    <property type="entry name" value="Adenine nucleotide alpha hydrolases-like"/>
    <property type="match status" value="1"/>
</dbReference>
<dbReference type="EC" id="6.3.5.4" evidence="3"/>
<evidence type="ECO:0000256" key="1">
    <source>
        <dbReference type="ARBA" id="ARBA00005187"/>
    </source>
</evidence>
<keyword evidence="4 9" id="KW-0547">Nucleotide-binding</keyword>
<dbReference type="RefSeq" id="WP_123352104.1">
    <property type="nucleotide sequence ID" value="NZ_CP027432.2"/>
</dbReference>
<feature type="domain" description="Glutamine amidotransferase type-2" evidence="11">
    <location>
        <begin position="2"/>
        <end position="193"/>
    </location>
</feature>
<evidence type="ECO:0000313" key="15">
    <source>
        <dbReference type="Proteomes" id="UP000298805"/>
    </source>
</evidence>
<evidence type="ECO:0000256" key="7">
    <source>
        <dbReference type="ARBA" id="ARBA00048741"/>
    </source>
</evidence>
<dbReference type="Gene3D" id="3.60.20.10">
    <property type="entry name" value="Glutamine Phosphoribosylpyrophosphate, subunit 1, domain 1"/>
    <property type="match status" value="1"/>
</dbReference>
<reference evidence="12" key="3">
    <citation type="submission" date="2019-06" db="EMBL/GenBank/DDBJ databases">
        <title>A comparative analysis of the Nautiliaceae.</title>
        <authorList>
            <person name="Grosche A."/>
            <person name="Smedile F."/>
            <person name="Vetriani C."/>
        </authorList>
    </citation>
    <scope>NUCLEOTIDE SEQUENCE</scope>
    <source>
        <strain evidence="12">TB6</strain>
    </source>
</reference>
<feature type="active site" description="For GATase activity" evidence="8">
    <location>
        <position position="2"/>
    </location>
</feature>
<dbReference type="EMBL" id="CP027432">
    <property type="protein sequence ID" value="QCI28081.1"/>
    <property type="molecule type" value="Genomic_DNA"/>
</dbReference>
<feature type="binding site" evidence="9">
    <location>
        <position position="261"/>
    </location>
    <ligand>
        <name>ATP</name>
        <dbReference type="ChEBI" id="CHEBI:30616"/>
    </ligand>
</feature>
<feature type="site" description="Important for beta-aspartyl-AMP intermediate formation" evidence="10">
    <location>
        <position position="335"/>
    </location>
</feature>
<reference evidence="13 14" key="2">
    <citation type="submission" date="2018-11" db="EMBL/GenBank/DDBJ databases">
        <title>Genomic Encyclopedia of Type Strains, Phase IV (KMG-IV): sequencing the most valuable type-strain genomes for metagenomic binning, comparative biology and taxonomic classification.</title>
        <authorList>
            <person name="Goeker M."/>
        </authorList>
    </citation>
    <scope>NUCLEOTIDE SEQUENCE [LARGE SCALE GENOMIC DNA]</scope>
    <source>
        <strain evidence="13 14">DSM 27783</strain>
    </source>
</reference>
<dbReference type="NCBIfam" id="TIGR01536">
    <property type="entry name" value="asn_synth_AEB"/>
    <property type="match status" value="1"/>
</dbReference>
<protein>
    <recommendedName>
        <fullName evidence="3">asparagine synthase (glutamine-hydrolyzing)</fullName>
        <ecNumber evidence="3">6.3.5.4</ecNumber>
    </recommendedName>
</protein>
<evidence type="ECO:0000256" key="10">
    <source>
        <dbReference type="PIRSR" id="PIRSR001589-3"/>
    </source>
</evidence>
<dbReference type="Gene3D" id="3.40.50.620">
    <property type="entry name" value="HUPs"/>
    <property type="match status" value="1"/>
</dbReference>
<evidence type="ECO:0000259" key="11">
    <source>
        <dbReference type="PROSITE" id="PS51278"/>
    </source>
</evidence>
<keyword evidence="8" id="KW-0028">Amino-acid biosynthesis</keyword>
<accession>A0AAJ4UYQ4</accession>
<dbReference type="InterPro" id="IPR001962">
    <property type="entry name" value="Asn_synthase"/>
</dbReference>
<dbReference type="PIRSF" id="PIRSF001589">
    <property type="entry name" value="Asn_synthetase_glu-h"/>
    <property type="match status" value="1"/>
</dbReference>
<dbReference type="CDD" id="cd01991">
    <property type="entry name" value="Asn_synthase_B_C"/>
    <property type="match status" value="1"/>
</dbReference>
<feature type="binding site" evidence="9">
    <location>
        <position position="236"/>
    </location>
    <ligand>
        <name>ATP</name>
        <dbReference type="ChEBI" id="CHEBI:30616"/>
    </ligand>
</feature>
<name>A0AAJ4UYQ4_9BACT</name>
<dbReference type="Pfam" id="PF13537">
    <property type="entry name" value="GATase_7"/>
    <property type="match status" value="1"/>
</dbReference>
<evidence type="ECO:0000256" key="8">
    <source>
        <dbReference type="PIRSR" id="PIRSR001589-1"/>
    </source>
</evidence>
<dbReference type="SUPFAM" id="SSF56235">
    <property type="entry name" value="N-terminal nucleophile aminohydrolases (Ntn hydrolases)"/>
    <property type="match status" value="1"/>
</dbReference>
<dbReference type="GO" id="GO:0005829">
    <property type="term" value="C:cytosol"/>
    <property type="evidence" value="ECO:0007669"/>
    <property type="project" value="TreeGrafter"/>
</dbReference>
<dbReference type="CDD" id="cd00712">
    <property type="entry name" value="AsnB"/>
    <property type="match status" value="1"/>
</dbReference>
<dbReference type="GO" id="GO:0006529">
    <property type="term" value="P:asparagine biosynthetic process"/>
    <property type="evidence" value="ECO:0007669"/>
    <property type="project" value="UniProtKB-KW"/>
</dbReference>
<keyword evidence="12" id="KW-0436">Ligase</keyword>
<evidence type="ECO:0000256" key="4">
    <source>
        <dbReference type="ARBA" id="ARBA00022741"/>
    </source>
</evidence>
<evidence type="ECO:0000313" key="14">
    <source>
        <dbReference type="Proteomes" id="UP000272781"/>
    </source>
</evidence>
<dbReference type="InterPro" id="IPR029055">
    <property type="entry name" value="Ntn_hydrolases_N"/>
</dbReference>
<sequence length="566" mass="67369">MCAIFGIIGKYELSEVKKSLDLMLHRGKKYQKILEFKEGVFGFNRLAIENIDKNLQPLKTGDKVFVFNGEIYNYKNLIKKYDLNVNSEIEVIAKLWEIRGVDFIKELEGMFAIAVFDKKLYLFRDEFGKKPLYFTKNGIFASEIKAILPFVSKELDFEALSEYLAFNSSIAPKTIYKGIFKLPAGCYYDGEIKRWFDFERVENKSITKENVSAEVERLLIGSIEKRFMGDVEIGSLLSGGVDSSLIVALASKYRKIDTFSVGYEGFENYDERKYAKKVADYLGIKNFDVTLRKKDFFDNFENVLFHMDEPIADSSFFAAFHLAKSIPLKVVFSGEGSDELFLGYRRYEEFLGFFNAFLPNKKWLKKYLERYPEDIKEWEVFRRFFADEVVFRGINETFFQRQINKALRKNAFEVDYERFYKNWGSFYFTYFDMKVWLGEVLLMKLDKMFMSNTIEARSPFLDRDLVNFVFTLPEDVRGSKKWIVKEISQKYLPKEIVYRRKKGFAVPFYEWLKEEKELKRIIDINRKNKIFNEEYLKEIIKTGHKRYKQHIWSLYLFSRWYEKEFL</sequence>
<dbReference type="PANTHER" id="PTHR43284:SF1">
    <property type="entry name" value="ASPARAGINE SYNTHETASE"/>
    <property type="match status" value="1"/>
</dbReference>
<evidence type="ECO:0000256" key="5">
    <source>
        <dbReference type="ARBA" id="ARBA00022840"/>
    </source>
</evidence>
<keyword evidence="15" id="KW-1185">Reference proteome</keyword>
<reference evidence="15" key="1">
    <citation type="submission" date="2018-03" db="EMBL/GenBank/DDBJ databases">
        <title>A comparative analysis of the Nautiliaceae.</title>
        <authorList>
            <person name="Grosche A."/>
            <person name="Smedile F."/>
            <person name="Vetriani C."/>
        </authorList>
    </citation>
    <scope>NUCLEOTIDE SEQUENCE [LARGE SCALE GENOMIC DNA]</scope>
    <source>
        <strain evidence="15">TB6</strain>
    </source>
</reference>
<feature type="binding site" evidence="9">
    <location>
        <begin position="333"/>
        <end position="334"/>
    </location>
    <ligand>
        <name>ATP</name>
        <dbReference type="ChEBI" id="CHEBI:30616"/>
    </ligand>
</feature>
<dbReference type="GO" id="GO:0005524">
    <property type="term" value="F:ATP binding"/>
    <property type="evidence" value="ECO:0007669"/>
    <property type="project" value="UniProtKB-KW"/>
</dbReference>
<keyword evidence="8" id="KW-0061">Asparagine biosynthesis</keyword>
<dbReference type="InterPro" id="IPR051786">
    <property type="entry name" value="ASN_synthetase/amidase"/>
</dbReference>
<dbReference type="InterPro" id="IPR017932">
    <property type="entry name" value="GATase_2_dom"/>
</dbReference>
<dbReference type="Proteomes" id="UP000298805">
    <property type="component" value="Chromosome"/>
</dbReference>